<feature type="domain" description="HTH cro/C1-type" evidence="1">
    <location>
        <begin position="8"/>
        <end position="61"/>
    </location>
</feature>
<evidence type="ECO:0000313" key="2">
    <source>
        <dbReference type="EMBL" id="GHD59799.1"/>
    </source>
</evidence>
<gene>
    <name evidence="2" type="ORF">GCM10007350_11580</name>
</gene>
<dbReference type="InterPro" id="IPR010982">
    <property type="entry name" value="Lambda_DNA-bd_dom_sf"/>
</dbReference>
<keyword evidence="3" id="KW-1185">Reference proteome</keyword>
<organism evidence="2 3">
    <name type="scientific">Jeongeupia chitinilytica</name>
    <dbReference type="NCBI Taxonomy" id="1041641"/>
    <lineage>
        <taxon>Bacteria</taxon>
        <taxon>Pseudomonadati</taxon>
        <taxon>Pseudomonadota</taxon>
        <taxon>Betaproteobacteria</taxon>
        <taxon>Neisseriales</taxon>
        <taxon>Chitinibacteraceae</taxon>
        <taxon>Jeongeupia</taxon>
    </lineage>
</organism>
<reference evidence="3" key="1">
    <citation type="journal article" date="2019" name="Int. J. Syst. Evol. Microbiol.">
        <title>The Global Catalogue of Microorganisms (GCM) 10K type strain sequencing project: providing services to taxonomists for standard genome sequencing and annotation.</title>
        <authorList>
            <consortium name="The Broad Institute Genomics Platform"/>
            <consortium name="The Broad Institute Genome Sequencing Center for Infectious Disease"/>
            <person name="Wu L."/>
            <person name="Ma J."/>
        </authorList>
    </citation>
    <scope>NUCLEOTIDE SEQUENCE [LARGE SCALE GENOMIC DNA]</scope>
    <source>
        <strain evidence="3">KCTC 23701</strain>
    </source>
</reference>
<dbReference type="EMBL" id="BMYO01000003">
    <property type="protein sequence ID" value="GHD59799.1"/>
    <property type="molecule type" value="Genomic_DNA"/>
</dbReference>
<sequence length="135" mass="13978">MDSFGARLREERKRLGLNQDDFAAIGGVRKNAQSNYEKDERAPDAAYLQLVGAAGVDVLFVVTGEHNAALLSADERALLSAYKAAPPAVRAAALAALIAGTAPTGTTQVVHGDVGQQVAGNVTIEGGFNMGGKKK</sequence>
<dbReference type="Gene3D" id="1.10.260.40">
    <property type="entry name" value="lambda repressor-like DNA-binding domains"/>
    <property type="match status" value="1"/>
</dbReference>
<dbReference type="SMART" id="SM00530">
    <property type="entry name" value="HTH_XRE"/>
    <property type="match status" value="1"/>
</dbReference>
<evidence type="ECO:0000259" key="1">
    <source>
        <dbReference type="PROSITE" id="PS50943"/>
    </source>
</evidence>
<comment type="caution">
    <text evidence="2">The sequence shown here is derived from an EMBL/GenBank/DDBJ whole genome shotgun (WGS) entry which is preliminary data.</text>
</comment>
<dbReference type="RefSeq" id="WP_189459234.1">
    <property type="nucleotide sequence ID" value="NZ_BMYO01000003.1"/>
</dbReference>
<dbReference type="PROSITE" id="PS50943">
    <property type="entry name" value="HTH_CROC1"/>
    <property type="match status" value="1"/>
</dbReference>
<dbReference type="InterPro" id="IPR001387">
    <property type="entry name" value="Cro/C1-type_HTH"/>
</dbReference>
<dbReference type="Pfam" id="PF01381">
    <property type="entry name" value="HTH_3"/>
    <property type="match status" value="1"/>
</dbReference>
<dbReference type="Proteomes" id="UP000604737">
    <property type="component" value="Unassembled WGS sequence"/>
</dbReference>
<dbReference type="SUPFAM" id="SSF47413">
    <property type="entry name" value="lambda repressor-like DNA-binding domains"/>
    <property type="match status" value="1"/>
</dbReference>
<protein>
    <submittedName>
        <fullName evidence="2">Transcriptional regulator</fullName>
    </submittedName>
</protein>
<dbReference type="CDD" id="cd00093">
    <property type="entry name" value="HTH_XRE"/>
    <property type="match status" value="1"/>
</dbReference>
<accession>A0ABQ3GZ60</accession>
<proteinExistence type="predicted"/>
<name>A0ABQ3GZ60_9NEIS</name>
<evidence type="ECO:0000313" key="3">
    <source>
        <dbReference type="Proteomes" id="UP000604737"/>
    </source>
</evidence>